<evidence type="ECO:0000256" key="7">
    <source>
        <dbReference type="ARBA" id="ARBA00023326"/>
    </source>
</evidence>
<proteinExistence type="inferred from homology"/>
<evidence type="ECO:0000256" key="3">
    <source>
        <dbReference type="ARBA" id="ARBA00022801"/>
    </source>
</evidence>
<evidence type="ECO:0000256" key="8">
    <source>
        <dbReference type="PROSITE-ProRule" id="PRU10060"/>
    </source>
</evidence>
<dbReference type="PANTHER" id="PTHR22298">
    <property type="entry name" value="ENDO-1,4-BETA-GLUCANASE"/>
    <property type="match status" value="1"/>
</dbReference>
<comment type="similarity">
    <text evidence="2 8 9">Belongs to the glycosyl hydrolase 9 (cellulase E) family.</text>
</comment>
<dbReference type="Gene3D" id="1.50.10.10">
    <property type="match status" value="1"/>
</dbReference>
<dbReference type="InterPro" id="IPR001701">
    <property type="entry name" value="Glyco_hydro_9"/>
</dbReference>
<reference evidence="12" key="1">
    <citation type="journal article" date="2021" name="New Phytol.">
        <title>Evolutionary innovations through gain and loss of genes in the ectomycorrhizal Boletales.</title>
        <authorList>
            <person name="Wu G."/>
            <person name="Miyauchi S."/>
            <person name="Morin E."/>
            <person name="Kuo A."/>
            <person name="Drula E."/>
            <person name="Varga T."/>
            <person name="Kohler A."/>
            <person name="Feng B."/>
            <person name="Cao Y."/>
            <person name="Lipzen A."/>
            <person name="Daum C."/>
            <person name="Hundley H."/>
            <person name="Pangilinan J."/>
            <person name="Johnson J."/>
            <person name="Barry K."/>
            <person name="LaButti K."/>
            <person name="Ng V."/>
            <person name="Ahrendt S."/>
            <person name="Min B."/>
            <person name="Choi I.G."/>
            <person name="Park H."/>
            <person name="Plett J.M."/>
            <person name="Magnuson J."/>
            <person name="Spatafora J.W."/>
            <person name="Nagy L.G."/>
            <person name="Henrissat B."/>
            <person name="Grigoriev I.V."/>
            <person name="Yang Z.L."/>
            <person name="Xu J."/>
            <person name="Martin F.M."/>
        </authorList>
    </citation>
    <scope>NUCLEOTIDE SEQUENCE</scope>
    <source>
        <strain evidence="12">KKN 215</strain>
    </source>
</reference>
<organism evidence="12 13">
    <name type="scientific">Cristinia sonorae</name>
    <dbReference type="NCBI Taxonomy" id="1940300"/>
    <lineage>
        <taxon>Eukaryota</taxon>
        <taxon>Fungi</taxon>
        <taxon>Dikarya</taxon>
        <taxon>Basidiomycota</taxon>
        <taxon>Agaricomycotina</taxon>
        <taxon>Agaricomycetes</taxon>
        <taxon>Agaricomycetidae</taxon>
        <taxon>Agaricales</taxon>
        <taxon>Pleurotineae</taxon>
        <taxon>Stephanosporaceae</taxon>
        <taxon>Cristinia</taxon>
    </lineage>
</organism>
<dbReference type="EC" id="3.2.1.4" evidence="9"/>
<evidence type="ECO:0000256" key="2">
    <source>
        <dbReference type="ARBA" id="ARBA00007072"/>
    </source>
</evidence>
<dbReference type="AlphaFoldDB" id="A0A8K0UYE8"/>
<feature type="active site" evidence="8">
    <location>
        <position position="488"/>
    </location>
</feature>
<evidence type="ECO:0000313" key="12">
    <source>
        <dbReference type="EMBL" id="KAH8106069.1"/>
    </source>
</evidence>
<feature type="active site" evidence="8">
    <location>
        <position position="479"/>
    </location>
</feature>
<keyword evidence="10" id="KW-0812">Transmembrane</keyword>
<dbReference type="PROSITE" id="PS00698">
    <property type="entry name" value="GH9_3"/>
    <property type="match status" value="1"/>
</dbReference>
<dbReference type="OrthoDB" id="10257085at2759"/>
<dbReference type="InterPro" id="IPR012341">
    <property type="entry name" value="6hp_glycosidase-like_sf"/>
</dbReference>
<dbReference type="GO" id="GO:0030245">
    <property type="term" value="P:cellulose catabolic process"/>
    <property type="evidence" value="ECO:0007669"/>
    <property type="project" value="UniProtKB-KW"/>
</dbReference>
<comment type="caution">
    <text evidence="12">The sequence shown here is derived from an EMBL/GenBank/DDBJ whole genome shotgun (WGS) entry which is preliminary data.</text>
</comment>
<dbReference type="InterPro" id="IPR033126">
    <property type="entry name" value="Glyco_hydro_9_Asp/Glu_AS"/>
</dbReference>
<keyword evidence="5 8" id="KW-0119">Carbohydrate metabolism</keyword>
<keyword evidence="4 9" id="KW-0136">Cellulose degradation</keyword>
<feature type="domain" description="Glycoside hydrolase family 9" evidence="11">
    <location>
        <begin position="42"/>
        <end position="500"/>
    </location>
</feature>
<dbReference type="GO" id="GO:0008810">
    <property type="term" value="F:cellulase activity"/>
    <property type="evidence" value="ECO:0007669"/>
    <property type="project" value="UniProtKB-EC"/>
</dbReference>
<dbReference type="InterPro" id="IPR008928">
    <property type="entry name" value="6-hairpin_glycosidase_sf"/>
</dbReference>
<dbReference type="Proteomes" id="UP000813824">
    <property type="component" value="Unassembled WGS sequence"/>
</dbReference>
<keyword evidence="10" id="KW-1133">Transmembrane helix</keyword>
<protein>
    <recommendedName>
        <fullName evidence="9">Endoglucanase</fullName>
        <ecNumber evidence="9">3.2.1.4</ecNumber>
    </recommendedName>
</protein>
<dbReference type="Pfam" id="PF00759">
    <property type="entry name" value="Glyco_hydro_9"/>
    <property type="match status" value="1"/>
</dbReference>
<dbReference type="SUPFAM" id="SSF48208">
    <property type="entry name" value="Six-hairpin glycosidases"/>
    <property type="match status" value="1"/>
</dbReference>
<keyword evidence="13" id="KW-1185">Reference proteome</keyword>
<evidence type="ECO:0000256" key="1">
    <source>
        <dbReference type="ARBA" id="ARBA00000966"/>
    </source>
</evidence>
<evidence type="ECO:0000256" key="9">
    <source>
        <dbReference type="RuleBase" id="RU361166"/>
    </source>
</evidence>
<evidence type="ECO:0000313" key="13">
    <source>
        <dbReference type="Proteomes" id="UP000813824"/>
    </source>
</evidence>
<gene>
    <name evidence="12" type="ORF">BXZ70DRAFT_998175</name>
</gene>
<sequence length="588" mass="63412">MFYVLFLISTALAQLSLPATPYLPPDPSFATQQAPVNLHWSSTLGNLLWFYEAQRSGDLPTTNRVSWRNDSATLDGQDVGVDLSGGYYDAGDYRKYTFPMSFSLMSICWGAITFGKGYDASNQTVYLDDMLRWGLDWLVKAHSSSNTLYVQIGDTNLEDAYWGGDKDIPTPRPSYKIDDSHPGTDAAAQASAAFSACSALYSNIKLSSNSNPASLTNSTYAATLLSHAQQLYSFATNTTQQVYQKAVPSVGEAYASSDYRDELAIAGLFLAVASNSSETYAQATDVYSSSKLSQLITKEGSEQVFNWDSKTPGAAILGAQITKALPSLVSGSPSNVNFTSDAEAYVQIVTGGHGRGAFTDGGLLYYSGDSDEASLNPALNAAMLVAHFTTSVTDPSSANYTHQLAFTQSQLNYVLGNNPMTMPYIVGMHPNSPVNPHSASATGASPQDIANLDTVPAQERYVLYGAVVGGPDKDDKYWDMRSDWVQSEVALDYNAPLLSLVAYTIANETMASQDPWYTRLEVGSYQKVRPKGYPCDAAVRQGCKNRGFSRTGKIVMAVIVTVVGLIVVGMGSYWLFLAYRSGSGTVKA</sequence>
<feature type="transmembrane region" description="Helical" evidence="10">
    <location>
        <begin position="554"/>
        <end position="577"/>
    </location>
</feature>
<keyword evidence="10" id="KW-0472">Membrane</keyword>
<dbReference type="EMBL" id="JAEVFJ010000003">
    <property type="protein sequence ID" value="KAH8106069.1"/>
    <property type="molecule type" value="Genomic_DNA"/>
</dbReference>
<evidence type="ECO:0000256" key="5">
    <source>
        <dbReference type="ARBA" id="ARBA00023277"/>
    </source>
</evidence>
<keyword evidence="3 8" id="KW-0378">Hydrolase</keyword>
<comment type="catalytic activity">
    <reaction evidence="1 9">
        <text>Endohydrolysis of (1-&gt;4)-beta-D-glucosidic linkages in cellulose, lichenin and cereal beta-D-glucans.</text>
        <dbReference type="EC" id="3.2.1.4"/>
    </reaction>
</comment>
<evidence type="ECO:0000256" key="10">
    <source>
        <dbReference type="SAM" id="Phobius"/>
    </source>
</evidence>
<evidence type="ECO:0000256" key="4">
    <source>
        <dbReference type="ARBA" id="ARBA00023001"/>
    </source>
</evidence>
<accession>A0A8K0UYE8</accession>
<evidence type="ECO:0000256" key="6">
    <source>
        <dbReference type="ARBA" id="ARBA00023295"/>
    </source>
</evidence>
<keyword evidence="7 8" id="KW-0624">Polysaccharide degradation</keyword>
<keyword evidence="6 8" id="KW-0326">Glycosidase</keyword>
<evidence type="ECO:0000259" key="11">
    <source>
        <dbReference type="Pfam" id="PF00759"/>
    </source>
</evidence>
<name>A0A8K0UYE8_9AGAR</name>